<organism evidence="2 3">
    <name type="scientific">Podarcis lilfordi</name>
    <name type="common">Lilford's wall lizard</name>
    <dbReference type="NCBI Taxonomy" id="74358"/>
    <lineage>
        <taxon>Eukaryota</taxon>
        <taxon>Metazoa</taxon>
        <taxon>Chordata</taxon>
        <taxon>Craniata</taxon>
        <taxon>Vertebrata</taxon>
        <taxon>Euteleostomi</taxon>
        <taxon>Lepidosauria</taxon>
        <taxon>Squamata</taxon>
        <taxon>Bifurcata</taxon>
        <taxon>Unidentata</taxon>
        <taxon>Episquamata</taxon>
        <taxon>Laterata</taxon>
        <taxon>Lacertibaenia</taxon>
        <taxon>Lacertidae</taxon>
        <taxon>Podarcis</taxon>
    </lineage>
</organism>
<gene>
    <name evidence="2" type="ORF">PODLI_1B019518</name>
</gene>
<sequence>MPMREESRHSTSHKASPSNALIISQPATLLPPTDLNQQSPVDQQLQQHHSTVEEVDKLNTPVLDLMSNQNMEVDDSFASMPELESTLSEDHQEMTMH</sequence>
<evidence type="ECO:0000313" key="3">
    <source>
        <dbReference type="Proteomes" id="UP001178461"/>
    </source>
</evidence>
<evidence type="ECO:0000256" key="1">
    <source>
        <dbReference type="SAM" id="MobiDB-lite"/>
    </source>
</evidence>
<accession>A0AA35KDQ4</accession>
<dbReference type="EMBL" id="OX395131">
    <property type="protein sequence ID" value="CAI5776447.1"/>
    <property type="molecule type" value="Genomic_DNA"/>
</dbReference>
<feature type="region of interest" description="Disordered" evidence="1">
    <location>
        <begin position="1"/>
        <end position="54"/>
    </location>
</feature>
<keyword evidence="3" id="KW-1185">Reference proteome</keyword>
<feature type="compositionally biased region" description="Polar residues" evidence="1">
    <location>
        <begin position="13"/>
        <end position="27"/>
    </location>
</feature>
<evidence type="ECO:0000313" key="2">
    <source>
        <dbReference type="EMBL" id="CAI5776447.1"/>
    </source>
</evidence>
<feature type="non-terminal residue" evidence="2">
    <location>
        <position position="97"/>
    </location>
</feature>
<name>A0AA35KDQ4_9SAUR</name>
<feature type="compositionally biased region" description="Polar residues" evidence="1">
    <location>
        <begin position="34"/>
        <end position="49"/>
    </location>
</feature>
<dbReference type="AlphaFoldDB" id="A0AA35KDQ4"/>
<protein>
    <submittedName>
        <fullName evidence="2">Uncharacterized protein</fullName>
    </submittedName>
</protein>
<proteinExistence type="predicted"/>
<dbReference type="Proteomes" id="UP001178461">
    <property type="component" value="Chromosome 6"/>
</dbReference>
<reference evidence="2" key="1">
    <citation type="submission" date="2022-12" db="EMBL/GenBank/DDBJ databases">
        <authorList>
            <person name="Alioto T."/>
            <person name="Alioto T."/>
            <person name="Gomez Garrido J."/>
        </authorList>
    </citation>
    <scope>NUCLEOTIDE SEQUENCE</scope>
</reference>